<dbReference type="GO" id="GO:0003677">
    <property type="term" value="F:DNA binding"/>
    <property type="evidence" value="ECO:0007669"/>
    <property type="project" value="UniProtKB-KW"/>
</dbReference>
<dbReference type="InterPro" id="IPR036390">
    <property type="entry name" value="WH_DNA-bd_sf"/>
</dbReference>
<name>E1SUE1_FERBD</name>
<organism evidence="6 7">
    <name type="scientific">Ferrimonas balearica (strain DSM 9799 / CCM 4581 / KCTC 23876 / PAT)</name>
    <dbReference type="NCBI Taxonomy" id="550540"/>
    <lineage>
        <taxon>Bacteria</taxon>
        <taxon>Pseudomonadati</taxon>
        <taxon>Pseudomonadota</taxon>
        <taxon>Gammaproteobacteria</taxon>
        <taxon>Alteromonadales</taxon>
        <taxon>Ferrimonadaceae</taxon>
        <taxon>Ferrimonas</taxon>
    </lineage>
</organism>
<evidence type="ECO:0000256" key="4">
    <source>
        <dbReference type="ARBA" id="ARBA00023163"/>
    </source>
</evidence>
<feature type="domain" description="HTH arsR-type" evidence="5">
    <location>
        <begin position="1"/>
        <end position="89"/>
    </location>
</feature>
<reference evidence="6 7" key="1">
    <citation type="journal article" date="2010" name="Stand. Genomic Sci.">
        <title>Complete genome sequence of Ferrimonas balearica type strain (PAT).</title>
        <authorList>
            <person name="Nolan M."/>
            <person name="Sikorski J."/>
            <person name="Davenport K."/>
            <person name="Lucas S."/>
            <person name="Glavina Del Rio T."/>
            <person name="Tice H."/>
            <person name="Cheng J."/>
            <person name="Goodwin L."/>
            <person name="Pitluck S."/>
            <person name="Liolios K."/>
            <person name="Ivanova N."/>
            <person name="Mavromatis K."/>
            <person name="Ovchinnikova G."/>
            <person name="Pati A."/>
            <person name="Chen A."/>
            <person name="Palaniappan K."/>
            <person name="Land M."/>
            <person name="Hauser L."/>
            <person name="Chang Y."/>
            <person name="Jeffries C."/>
            <person name="Tapia R."/>
            <person name="Brettin T."/>
            <person name="Detter J."/>
            <person name="Han C."/>
            <person name="Yasawong M."/>
            <person name="Rohde M."/>
            <person name="Tindall B."/>
            <person name="Goker M."/>
            <person name="Woyke T."/>
            <person name="Bristow J."/>
            <person name="Eisen J."/>
            <person name="Markowitz V."/>
            <person name="Hugenholtz P."/>
            <person name="Kyrpides N."/>
            <person name="Klenk H."/>
            <person name="Lapidus A."/>
        </authorList>
    </citation>
    <scope>NUCLEOTIDE SEQUENCE [LARGE SCALE GENOMIC DNA]</scope>
    <source>
        <strain evidence="7">DSM 9799 / CCM 4581 / KCTC 23876 / PAT</strain>
    </source>
</reference>
<keyword evidence="4" id="KW-0804">Transcription</keyword>
<dbReference type="InterPro" id="IPR036388">
    <property type="entry name" value="WH-like_DNA-bd_sf"/>
</dbReference>
<dbReference type="EMBL" id="CP002209">
    <property type="protein sequence ID" value="ADN76274.1"/>
    <property type="molecule type" value="Genomic_DNA"/>
</dbReference>
<dbReference type="GO" id="GO:0003700">
    <property type="term" value="F:DNA-binding transcription factor activity"/>
    <property type="evidence" value="ECO:0007669"/>
    <property type="project" value="InterPro"/>
</dbReference>
<dbReference type="PANTHER" id="PTHR33154">
    <property type="entry name" value="TRANSCRIPTIONAL REGULATOR, ARSR FAMILY"/>
    <property type="match status" value="1"/>
</dbReference>
<dbReference type="PROSITE" id="PS50987">
    <property type="entry name" value="HTH_ARSR_2"/>
    <property type="match status" value="1"/>
</dbReference>
<proteinExistence type="predicted"/>
<evidence type="ECO:0000259" key="5">
    <source>
        <dbReference type="PROSITE" id="PS50987"/>
    </source>
</evidence>
<dbReference type="OrthoDB" id="9793058at2"/>
<evidence type="ECO:0000313" key="7">
    <source>
        <dbReference type="Proteomes" id="UP000006683"/>
    </source>
</evidence>
<sequence length="115" mass="12882">MIHPVAAFKSLADETRLSIMLLIQQQGELCVCELSTALDQSQPKISRHLARLRSDGLLTDNRQGQWVFYALAELPQWMTDTLTGIAETSPQLLSPLCARLAEMGDRPQRRESLCS</sequence>
<evidence type="ECO:0000256" key="3">
    <source>
        <dbReference type="ARBA" id="ARBA00023125"/>
    </source>
</evidence>
<gene>
    <name evidence="6" type="ordered locus">Fbal_2071</name>
</gene>
<dbReference type="FunFam" id="1.10.10.10:FF:000279">
    <property type="entry name" value="Transcriptional regulator, ArsR family"/>
    <property type="match status" value="1"/>
</dbReference>
<dbReference type="NCBIfam" id="NF007528">
    <property type="entry name" value="PRK10141.1"/>
    <property type="match status" value="1"/>
</dbReference>
<dbReference type="HOGENOM" id="CLU_097806_3_1_6"/>
<dbReference type="GO" id="GO:0046685">
    <property type="term" value="P:response to arsenic-containing substance"/>
    <property type="evidence" value="ECO:0007669"/>
    <property type="project" value="UniProtKB-KW"/>
</dbReference>
<dbReference type="NCBIfam" id="NF033788">
    <property type="entry name" value="HTH_metalloreg"/>
    <property type="match status" value="1"/>
</dbReference>
<dbReference type="Gene3D" id="1.10.10.10">
    <property type="entry name" value="Winged helix-like DNA-binding domain superfamily/Winged helix DNA-binding domain"/>
    <property type="match status" value="1"/>
</dbReference>
<dbReference type="InterPro" id="IPR011991">
    <property type="entry name" value="ArsR-like_HTH"/>
</dbReference>
<dbReference type="InterPro" id="IPR051081">
    <property type="entry name" value="HTH_MetalResp_TranReg"/>
</dbReference>
<keyword evidence="3" id="KW-0238">DNA-binding</keyword>
<keyword evidence="1" id="KW-0059">Arsenical resistance</keyword>
<dbReference type="KEGG" id="fbl:Fbal_2071"/>
<dbReference type="eggNOG" id="COG0640">
    <property type="taxonomic scope" value="Bacteria"/>
</dbReference>
<protein>
    <submittedName>
        <fullName evidence="6">Transcriptional regulator, ArsR family</fullName>
    </submittedName>
</protein>
<dbReference type="SMART" id="SM00418">
    <property type="entry name" value="HTH_ARSR"/>
    <property type="match status" value="1"/>
</dbReference>
<keyword evidence="7" id="KW-1185">Reference proteome</keyword>
<accession>E1SUE1</accession>
<keyword evidence="2" id="KW-0805">Transcription regulation</keyword>
<dbReference type="AlphaFoldDB" id="E1SUE1"/>
<dbReference type="CDD" id="cd00090">
    <property type="entry name" value="HTH_ARSR"/>
    <property type="match status" value="1"/>
</dbReference>
<dbReference type="PRINTS" id="PR00778">
    <property type="entry name" value="HTHARSR"/>
</dbReference>
<dbReference type="SUPFAM" id="SSF46785">
    <property type="entry name" value="Winged helix' DNA-binding domain"/>
    <property type="match status" value="1"/>
</dbReference>
<dbReference type="Pfam" id="PF01022">
    <property type="entry name" value="HTH_5"/>
    <property type="match status" value="1"/>
</dbReference>
<dbReference type="PANTHER" id="PTHR33154:SF18">
    <property type="entry name" value="ARSENICAL RESISTANCE OPERON REPRESSOR"/>
    <property type="match status" value="1"/>
</dbReference>
<evidence type="ECO:0000256" key="1">
    <source>
        <dbReference type="ARBA" id="ARBA00022849"/>
    </source>
</evidence>
<evidence type="ECO:0000313" key="6">
    <source>
        <dbReference type="EMBL" id="ADN76274.1"/>
    </source>
</evidence>
<dbReference type="InterPro" id="IPR001845">
    <property type="entry name" value="HTH_ArsR_DNA-bd_dom"/>
</dbReference>
<dbReference type="STRING" id="550540.Fbal_2071"/>
<evidence type="ECO:0000256" key="2">
    <source>
        <dbReference type="ARBA" id="ARBA00023015"/>
    </source>
</evidence>
<dbReference type="Proteomes" id="UP000006683">
    <property type="component" value="Chromosome"/>
</dbReference>